<dbReference type="InterPro" id="IPR011010">
    <property type="entry name" value="DNA_brk_join_enz"/>
</dbReference>
<feature type="domain" description="Tyr recombinase" evidence="5">
    <location>
        <begin position="215"/>
        <end position="398"/>
    </location>
</feature>
<dbReference type="EMBL" id="QFQJ01000003">
    <property type="protein sequence ID" value="PZQ93534.1"/>
    <property type="molecule type" value="Genomic_DNA"/>
</dbReference>
<keyword evidence="2" id="KW-0229">DNA integration</keyword>
<dbReference type="Pfam" id="PF22022">
    <property type="entry name" value="Phage_int_M"/>
    <property type="match status" value="1"/>
</dbReference>
<dbReference type="InterPro" id="IPR053876">
    <property type="entry name" value="Phage_int_M"/>
</dbReference>
<evidence type="ECO:0000256" key="1">
    <source>
        <dbReference type="ARBA" id="ARBA00008857"/>
    </source>
</evidence>
<dbReference type="Gene3D" id="1.10.443.10">
    <property type="entry name" value="Intergrase catalytic core"/>
    <property type="match status" value="1"/>
</dbReference>
<comment type="caution">
    <text evidence="6">The sequence shown here is derived from an EMBL/GenBank/DDBJ whole genome shotgun (WGS) entry which is preliminary data.</text>
</comment>
<dbReference type="PANTHER" id="PTHR30629">
    <property type="entry name" value="PROPHAGE INTEGRASE"/>
    <property type="match status" value="1"/>
</dbReference>
<dbReference type="GO" id="GO:0006310">
    <property type="term" value="P:DNA recombination"/>
    <property type="evidence" value="ECO:0007669"/>
    <property type="project" value="UniProtKB-KW"/>
</dbReference>
<evidence type="ECO:0000259" key="5">
    <source>
        <dbReference type="PROSITE" id="PS51898"/>
    </source>
</evidence>
<dbReference type="Pfam" id="PF13356">
    <property type="entry name" value="Arm-DNA-bind_3"/>
    <property type="match status" value="1"/>
</dbReference>
<reference evidence="6 7" key="1">
    <citation type="submission" date="2017-11" db="EMBL/GenBank/DDBJ databases">
        <title>Infants hospitalized years apart are colonized by the same room-sourced microbial strains.</title>
        <authorList>
            <person name="Brooks B."/>
            <person name="Olm M.R."/>
            <person name="Firek B.A."/>
            <person name="Baker R."/>
            <person name="Thomas B.C."/>
            <person name="Morowitz M.J."/>
            <person name="Banfield J.F."/>
        </authorList>
    </citation>
    <scope>NUCLEOTIDE SEQUENCE [LARGE SCALE GENOMIC DNA]</scope>
    <source>
        <strain evidence="6">S2_003_000_R3_20</strain>
    </source>
</reference>
<evidence type="ECO:0000256" key="4">
    <source>
        <dbReference type="ARBA" id="ARBA00023172"/>
    </source>
</evidence>
<sequence>MPKQVISLTDSKIKAFLRDIKTNNPNGLQTDVRLSDGAGLNLLIRKNGSVMWRFDYTRPITKKRNTMSIGTYPQISLAKAREYRDQYRALIAAGKDPQSEKQGVEEKERLKQQATFKSVSELYKSKQRLAPATEIRNERIFTKLYRDIGNMPISEITPRDLAKVIEKDENKGFIESAMRIRSKASQIFRFAVKMGLCERDIAQDLAGTITQREKNHYSALTDPFDFARLLFDIDSYESQLVHVKFALQLAPLVFVRIGELRNAKWSDIDFDSATWSYTPSKTSAKTGLDHIVPLSTQAVAILKEAYNFTNNSEFVFPSRSDNNRPISDMSINMALRRMGYSNEEMTGHGFRAIARTLLDEVLEFPLDIIEQQLAHQVRDMHGRAYNRTKHLDKRRAMMQRWSDYCDELKAQFIASKDRKFTELKPS</sequence>
<evidence type="ECO:0000313" key="7">
    <source>
        <dbReference type="Proteomes" id="UP000249282"/>
    </source>
</evidence>
<comment type="similarity">
    <text evidence="1">Belongs to the 'phage' integrase family.</text>
</comment>
<dbReference type="Pfam" id="PF00589">
    <property type="entry name" value="Phage_integrase"/>
    <property type="match status" value="1"/>
</dbReference>
<keyword evidence="4" id="KW-0233">DNA recombination</keyword>
<dbReference type="InterPro" id="IPR050808">
    <property type="entry name" value="Phage_Integrase"/>
</dbReference>
<dbReference type="Gene3D" id="1.10.150.130">
    <property type="match status" value="1"/>
</dbReference>
<evidence type="ECO:0000256" key="3">
    <source>
        <dbReference type="ARBA" id="ARBA00023125"/>
    </source>
</evidence>
<dbReference type="CDD" id="cd00801">
    <property type="entry name" value="INT_P4_C"/>
    <property type="match status" value="1"/>
</dbReference>
<dbReference type="Gene3D" id="3.30.160.390">
    <property type="entry name" value="Integrase, DNA-binding domain"/>
    <property type="match status" value="1"/>
</dbReference>
<proteinExistence type="inferred from homology"/>
<dbReference type="InterPro" id="IPR010998">
    <property type="entry name" value="Integrase_recombinase_N"/>
</dbReference>
<dbReference type="InterPro" id="IPR025166">
    <property type="entry name" value="Integrase_DNA_bind_dom"/>
</dbReference>
<evidence type="ECO:0000256" key="2">
    <source>
        <dbReference type="ARBA" id="ARBA00022908"/>
    </source>
</evidence>
<dbReference type="PANTHER" id="PTHR30629:SF2">
    <property type="entry name" value="PROPHAGE INTEGRASE INTS-RELATED"/>
    <property type="match status" value="1"/>
</dbReference>
<dbReference type="PROSITE" id="PS51898">
    <property type="entry name" value="TYR_RECOMBINASE"/>
    <property type="match status" value="1"/>
</dbReference>
<accession>A0A2W5S0B4</accession>
<dbReference type="AlphaFoldDB" id="A0A2W5S0B4"/>
<keyword evidence="3" id="KW-0238">DNA-binding</keyword>
<dbReference type="InterPro" id="IPR002104">
    <property type="entry name" value="Integrase_catalytic"/>
</dbReference>
<protein>
    <submittedName>
        <fullName evidence="6">Integrase</fullName>
    </submittedName>
</protein>
<dbReference type="InterPro" id="IPR013762">
    <property type="entry name" value="Integrase-like_cat_sf"/>
</dbReference>
<name>A0A2W5S0B4_ACIJO</name>
<evidence type="ECO:0000313" key="6">
    <source>
        <dbReference type="EMBL" id="PZQ93534.1"/>
    </source>
</evidence>
<dbReference type="Proteomes" id="UP000249282">
    <property type="component" value="Unassembled WGS sequence"/>
</dbReference>
<dbReference type="InterPro" id="IPR038488">
    <property type="entry name" value="Integrase_DNA-bd_sf"/>
</dbReference>
<organism evidence="6 7">
    <name type="scientific">Acinetobacter johnsonii</name>
    <dbReference type="NCBI Taxonomy" id="40214"/>
    <lineage>
        <taxon>Bacteria</taxon>
        <taxon>Pseudomonadati</taxon>
        <taxon>Pseudomonadota</taxon>
        <taxon>Gammaproteobacteria</taxon>
        <taxon>Moraxellales</taxon>
        <taxon>Moraxellaceae</taxon>
        <taxon>Acinetobacter</taxon>
    </lineage>
</organism>
<dbReference type="GO" id="GO:0015074">
    <property type="term" value="P:DNA integration"/>
    <property type="evidence" value="ECO:0007669"/>
    <property type="project" value="UniProtKB-KW"/>
</dbReference>
<gene>
    <name evidence="6" type="ORF">DI542_01465</name>
</gene>
<dbReference type="GO" id="GO:0003677">
    <property type="term" value="F:DNA binding"/>
    <property type="evidence" value="ECO:0007669"/>
    <property type="project" value="UniProtKB-KW"/>
</dbReference>
<dbReference type="SUPFAM" id="SSF56349">
    <property type="entry name" value="DNA breaking-rejoining enzymes"/>
    <property type="match status" value="1"/>
</dbReference>